<feature type="domain" description="Rab-GAP TBC" evidence="9">
    <location>
        <begin position="113"/>
        <end position="300"/>
    </location>
</feature>
<dbReference type="GO" id="GO:0005096">
    <property type="term" value="F:GTPase activator activity"/>
    <property type="evidence" value="ECO:0007669"/>
    <property type="project" value="UniProtKB-KW"/>
</dbReference>
<evidence type="ECO:0000256" key="5">
    <source>
        <dbReference type="ARBA" id="ARBA00023136"/>
    </source>
</evidence>
<dbReference type="STRING" id="121845.A0A1S4EDR3"/>
<organism evidence="10 11">
    <name type="scientific">Diaphorina citri</name>
    <name type="common">Asian citrus psyllid</name>
    <dbReference type="NCBI Taxonomy" id="121845"/>
    <lineage>
        <taxon>Eukaryota</taxon>
        <taxon>Metazoa</taxon>
        <taxon>Ecdysozoa</taxon>
        <taxon>Arthropoda</taxon>
        <taxon>Hexapoda</taxon>
        <taxon>Insecta</taxon>
        <taxon>Pterygota</taxon>
        <taxon>Neoptera</taxon>
        <taxon>Paraneoptera</taxon>
        <taxon>Hemiptera</taxon>
        <taxon>Sternorrhyncha</taxon>
        <taxon>Psylloidea</taxon>
        <taxon>Psyllidae</taxon>
        <taxon>Diaphorininae</taxon>
        <taxon>Diaphorina</taxon>
    </lineage>
</organism>
<accession>A0A1S4EDR3</accession>
<dbReference type="InterPro" id="IPR000195">
    <property type="entry name" value="Rab-GAP-TBC_dom"/>
</dbReference>
<dbReference type="GO" id="GO:0005737">
    <property type="term" value="C:cytoplasm"/>
    <property type="evidence" value="ECO:0007669"/>
    <property type="project" value="UniProtKB-SubCell"/>
</dbReference>
<evidence type="ECO:0000256" key="7">
    <source>
        <dbReference type="ARBA" id="ARBA00064536"/>
    </source>
</evidence>
<dbReference type="PROSITE" id="PS50086">
    <property type="entry name" value="TBC_RABGAP"/>
    <property type="match status" value="1"/>
</dbReference>
<dbReference type="Gene3D" id="1.10.8.270">
    <property type="entry name" value="putative rabgap domain of human tbc1 domain family member 14 like domains"/>
    <property type="match status" value="1"/>
</dbReference>
<dbReference type="Proteomes" id="UP000079169">
    <property type="component" value="Unplaced"/>
</dbReference>
<comment type="subunit">
    <text evidence="7">Interacts with RAB1A and RAB10; in a GTP-dependent manner.</text>
</comment>
<dbReference type="AlphaFoldDB" id="A0A1S4EDR3"/>
<keyword evidence="5" id="KW-0472">Membrane</keyword>
<keyword evidence="10" id="KW-1185">Reference proteome</keyword>
<dbReference type="InterPro" id="IPR035969">
    <property type="entry name" value="Rab-GAP_TBC_sf"/>
</dbReference>
<dbReference type="PaxDb" id="121845-A0A1S4EDR3"/>
<dbReference type="Gene3D" id="1.10.472.80">
    <property type="entry name" value="Ypt/Rab-GAP domain of gyp1p, domain 3"/>
    <property type="match status" value="1"/>
</dbReference>
<evidence type="ECO:0000313" key="11">
    <source>
        <dbReference type="RefSeq" id="XP_017300219.1"/>
    </source>
</evidence>
<evidence type="ECO:0000256" key="6">
    <source>
        <dbReference type="ARBA" id="ARBA00059763"/>
    </source>
</evidence>
<dbReference type="Pfam" id="PF00566">
    <property type="entry name" value="RabGAP-TBC"/>
    <property type="match status" value="1"/>
</dbReference>
<dbReference type="GeneID" id="103510783"/>
<dbReference type="OMA" id="NKESMRN"/>
<evidence type="ECO:0000259" key="9">
    <source>
        <dbReference type="PROSITE" id="PS50086"/>
    </source>
</evidence>
<dbReference type="RefSeq" id="XP_017300219.1">
    <property type="nucleotide sequence ID" value="XM_017444730.2"/>
</dbReference>
<dbReference type="SUPFAM" id="SSF47923">
    <property type="entry name" value="Ypt/Rab-GAP domain of gyp1p"/>
    <property type="match status" value="2"/>
</dbReference>
<evidence type="ECO:0000256" key="8">
    <source>
        <dbReference type="ARBA" id="ARBA00067477"/>
    </source>
</evidence>
<comment type="function">
    <text evidence="6">Acts as a GTPase-activating protein for RAB35. Together with RAB35 may be involved in regulation of insulin-induced glucose transporter SLC2A4/GLUT4 translocation to the plasma membrane in adipocytes.</text>
</comment>
<evidence type="ECO:0000256" key="4">
    <source>
        <dbReference type="ARBA" id="ARBA00022490"/>
    </source>
</evidence>
<proteinExistence type="predicted"/>
<comment type="subcellular location">
    <subcellularLocation>
        <location evidence="2">Cytoplasm</location>
    </subcellularLocation>
    <subcellularLocation>
        <location evidence="1">Membrane</location>
    </subcellularLocation>
</comment>
<reference evidence="11" key="1">
    <citation type="submission" date="2025-08" db="UniProtKB">
        <authorList>
            <consortium name="RefSeq"/>
        </authorList>
    </citation>
    <scope>IDENTIFICATION</scope>
</reference>
<dbReference type="PANTHER" id="PTHR22957">
    <property type="entry name" value="TBC1 DOMAIN FAMILY MEMBER GTPASE-ACTIVATING PROTEIN"/>
    <property type="match status" value="1"/>
</dbReference>
<protein>
    <recommendedName>
        <fullName evidence="8">TBC1 domain family member 13</fullName>
    </recommendedName>
</protein>
<evidence type="ECO:0000256" key="2">
    <source>
        <dbReference type="ARBA" id="ARBA00004496"/>
    </source>
</evidence>
<name>A0A1S4EDR3_DIACI</name>
<evidence type="ECO:0000313" key="10">
    <source>
        <dbReference type="Proteomes" id="UP000079169"/>
    </source>
</evidence>
<gene>
    <name evidence="11" type="primary">LOC103510783</name>
</gene>
<dbReference type="GO" id="GO:0006886">
    <property type="term" value="P:intracellular protein transport"/>
    <property type="evidence" value="ECO:0007669"/>
    <property type="project" value="TreeGrafter"/>
</dbReference>
<dbReference type="SMART" id="SM00164">
    <property type="entry name" value="TBC"/>
    <property type="match status" value="1"/>
</dbReference>
<keyword evidence="3" id="KW-0343">GTPase activation</keyword>
<dbReference type="FunFam" id="1.10.8.270:FF:000019">
    <property type="entry name" value="TBC1 domain family member 13"/>
    <property type="match status" value="1"/>
</dbReference>
<keyword evidence="4" id="KW-0963">Cytoplasm</keyword>
<dbReference type="PANTHER" id="PTHR22957:SF27">
    <property type="entry name" value="TBC1 DOMAIN FAMILY MEMBER 13"/>
    <property type="match status" value="1"/>
</dbReference>
<evidence type="ECO:0000256" key="1">
    <source>
        <dbReference type="ARBA" id="ARBA00004370"/>
    </source>
</evidence>
<evidence type="ECO:0000256" key="3">
    <source>
        <dbReference type="ARBA" id="ARBA00022468"/>
    </source>
</evidence>
<dbReference type="FunFam" id="1.10.472.80:FF:000009">
    <property type="entry name" value="TBC1 domain family member 13"/>
    <property type="match status" value="1"/>
</dbReference>
<dbReference type="KEGG" id="dci:103510783"/>
<dbReference type="GO" id="GO:0016020">
    <property type="term" value="C:membrane"/>
    <property type="evidence" value="ECO:0007669"/>
    <property type="project" value="UniProtKB-SubCell"/>
</dbReference>
<sequence length="364" mass="41862">MMSSYRMRVKAFEDTLSQNLIDIKTLRKLCFNEISFFQQAAEYPCKAVVTSGGRKRLHRRVTHSTLSSANVQRRGLGVTKVSLFFLKRRLCPEISFFQQAAEYPCKAVVTSGGRKRLHRRVTHSTLSSANVQRRGLGVTKIALVVRKAAEDYAPLEEGREAHWEVVERLLFLYAKMNPGQGYVQGMNEIIGPIYYTFATDPVLENREHAEADCFFVFTNLMGEIRDFFIKSLDETESGINRLMSKLNQTMKQKDLEVWEKLYAIELHPQYYSFRWLTLLLSQEFPLPDVLRIWDSLFADELRFSFLNHICCAMILLVREDILAGDFPSIVKLLQHYPSSVDIPTVISKAVELAGRDVHGSLLHR</sequence>